<keyword evidence="1" id="KW-0812">Transmembrane</keyword>
<keyword evidence="1" id="KW-0472">Membrane</keyword>
<protein>
    <submittedName>
        <fullName evidence="2">Uncharacterized protein</fullName>
    </submittedName>
</protein>
<sequence>MKSAMDYAKAQKRNGHIALAATLAITTATIAFTYFVSTGVLKNVSLLFLLGLGLIIVLFGISTALFYGKANATERIMKDPLVHWTYNSEEDEWLEDGSAEAIISEEGIYYSPANNRVHTFWSPSSKLEHLKLGRLPGYDCTTMNFFFIRARTQEGNTISAALHVPVPNGQEAIAEQLVERLNHNLKTNRMNRVKFLTKVVLAFIAIVALIVLLVRLLGI</sequence>
<organism evidence="2 3">
    <name type="scientific">Andreesenia angusta</name>
    <dbReference type="NCBI Taxonomy" id="39480"/>
    <lineage>
        <taxon>Bacteria</taxon>
        <taxon>Bacillati</taxon>
        <taxon>Bacillota</taxon>
        <taxon>Tissierellia</taxon>
        <taxon>Tissierellales</taxon>
        <taxon>Gottschalkiaceae</taxon>
        <taxon>Andreesenia</taxon>
    </lineage>
</organism>
<proteinExistence type="predicted"/>
<evidence type="ECO:0000313" key="2">
    <source>
        <dbReference type="EMBL" id="OHW63518.1"/>
    </source>
</evidence>
<comment type="caution">
    <text evidence="2">The sequence shown here is derived from an EMBL/GenBank/DDBJ whole genome shotgun (WGS) entry which is preliminary data.</text>
</comment>
<keyword evidence="1" id="KW-1133">Transmembrane helix</keyword>
<evidence type="ECO:0000313" key="3">
    <source>
        <dbReference type="Proteomes" id="UP000180254"/>
    </source>
</evidence>
<feature type="transmembrane region" description="Helical" evidence="1">
    <location>
        <begin position="195"/>
        <end position="217"/>
    </location>
</feature>
<dbReference type="RefSeq" id="WP_071061061.1">
    <property type="nucleotide sequence ID" value="NZ_MKIE01000001.1"/>
</dbReference>
<dbReference type="STRING" id="39480.EUAN_03820"/>
<keyword evidence="3" id="KW-1185">Reference proteome</keyword>
<gene>
    <name evidence="2" type="ORF">EUAN_03820</name>
</gene>
<name>A0A1S1VAA6_9FIRM</name>
<dbReference type="AlphaFoldDB" id="A0A1S1VAA6"/>
<accession>A0A1S1VAA6</accession>
<reference evidence="2 3" key="1">
    <citation type="submission" date="2016-09" db="EMBL/GenBank/DDBJ databases">
        <title>Genome sequence of Eubacterium angustum.</title>
        <authorList>
            <person name="Poehlein A."/>
            <person name="Daniel R."/>
        </authorList>
    </citation>
    <scope>NUCLEOTIDE SEQUENCE [LARGE SCALE GENOMIC DNA]</scope>
    <source>
        <strain evidence="2 3">DSM 1989</strain>
    </source>
</reference>
<dbReference type="Proteomes" id="UP000180254">
    <property type="component" value="Unassembled WGS sequence"/>
</dbReference>
<feature type="transmembrane region" description="Helical" evidence="1">
    <location>
        <begin position="16"/>
        <end position="35"/>
    </location>
</feature>
<dbReference type="EMBL" id="MKIE01000001">
    <property type="protein sequence ID" value="OHW63518.1"/>
    <property type="molecule type" value="Genomic_DNA"/>
</dbReference>
<evidence type="ECO:0000256" key="1">
    <source>
        <dbReference type="SAM" id="Phobius"/>
    </source>
</evidence>
<feature type="transmembrane region" description="Helical" evidence="1">
    <location>
        <begin position="47"/>
        <end position="68"/>
    </location>
</feature>